<keyword evidence="2" id="KW-0238">DNA-binding</keyword>
<organism evidence="5 6">
    <name type="scientific">Streptomyces mashuensis</name>
    <dbReference type="NCBI Taxonomy" id="33904"/>
    <lineage>
        <taxon>Bacteria</taxon>
        <taxon>Bacillati</taxon>
        <taxon>Actinomycetota</taxon>
        <taxon>Actinomycetes</taxon>
        <taxon>Kitasatosporales</taxon>
        <taxon>Streptomycetaceae</taxon>
        <taxon>Streptomyces</taxon>
    </lineage>
</organism>
<evidence type="ECO:0000256" key="1">
    <source>
        <dbReference type="ARBA" id="ARBA00023015"/>
    </source>
</evidence>
<dbReference type="InterPro" id="IPR028978">
    <property type="entry name" value="Chorismate_lyase_/UTRA_dom_sf"/>
</dbReference>
<reference evidence="5" key="2">
    <citation type="submission" date="2020-09" db="EMBL/GenBank/DDBJ databases">
        <authorList>
            <person name="Sun Q."/>
            <person name="Ohkuma M."/>
        </authorList>
    </citation>
    <scope>NUCLEOTIDE SEQUENCE</scope>
    <source>
        <strain evidence="5">JCM 4059</strain>
    </source>
</reference>
<dbReference type="InterPro" id="IPR000524">
    <property type="entry name" value="Tscrpt_reg_HTH_GntR"/>
</dbReference>
<dbReference type="GO" id="GO:0003677">
    <property type="term" value="F:DNA binding"/>
    <property type="evidence" value="ECO:0007669"/>
    <property type="project" value="UniProtKB-KW"/>
</dbReference>
<dbReference type="AlphaFoldDB" id="A0A919B9X3"/>
<dbReference type="SMART" id="SM00345">
    <property type="entry name" value="HTH_GNTR"/>
    <property type="match status" value="1"/>
</dbReference>
<dbReference type="PANTHER" id="PTHR44846:SF17">
    <property type="entry name" value="GNTR-FAMILY TRANSCRIPTIONAL REGULATOR"/>
    <property type="match status" value="1"/>
</dbReference>
<dbReference type="GO" id="GO:0045892">
    <property type="term" value="P:negative regulation of DNA-templated transcription"/>
    <property type="evidence" value="ECO:0007669"/>
    <property type="project" value="TreeGrafter"/>
</dbReference>
<dbReference type="RefSeq" id="WP_190133300.1">
    <property type="nucleotide sequence ID" value="NZ_BNBD01000026.1"/>
</dbReference>
<dbReference type="SMART" id="SM00866">
    <property type="entry name" value="UTRA"/>
    <property type="match status" value="1"/>
</dbReference>
<dbReference type="EMBL" id="BNBD01000026">
    <property type="protein sequence ID" value="GHF74103.1"/>
    <property type="molecule type" value="Genomic_DNA"/>
</dbReference>
<comment type="caution">
    <text evidence="5">The sequence shown here is derived from an EMBL/GenBank/DDBJ whole genome shotgun (WGS) entry which is preliminary data.</text>
</comment>
<dbReference type="Proteomes" id="UP000638313">
    <property type="component" value="Unassembled WGS sequence"/>
</dbReference>
<protein>
    <submittedName>
        <fullName evidence="5">GntR family transcriptional regulator</fullName>
    </submittedName>
</protein>
<keyword evidence="1" id="KW-0805">Transcription regulation</keyword>
<sequence length="255" mass="26992">MAKGRSGNTPANYLRVADALRQRVVNGTWAPGDRLPGRGELGAEFGVGKNTVREAQELLIAEGLLEGRPGAGTYVRTPPQRRIMHRTAPPGSLVGIAPAGFTGTWESDSTAKVPAPPAIAVRLGIGEGALCVRTVYEFLADRQPVMLATSWEPMSLTGGTPIVLPEGGPLAGRGVVERMAHIDITVTRAVEMPQPVQVDHDQAELLGIAAGSQATLIERTYYAADGQAVETADVLVPAERWKIAYEIPLAPPPQP</sequence>
<dbReference type="SUPFAM" id="SSF46785">
    <property type="entry name" value="Winged helix' DNA-binding domain"/>
    <property type="match status" value="1"/>
</dbReference>
<evidence type="ECO:0000313" key="5">
    <source>
        <dbReference type="EMBL" id="GHF74103.1"/>
    </source>
</evidence>
<dbReference type="PANTHER" id="PTHR44846">
    <property type="entry name" value="MANNOSYL-D-GLYCERATE TRANSPORT/METABOLISM SYSTEM REPRESSOR MNGR-RELATED"/>
    <property type="match status" value="1"/>
</dbReference>
<keyword evidence="6" id="KW-1185">Reference proteome</keyword>
<evidence type="ECO:0000256" key="2">
    <source>
        <dbReference type="ARBA" id="ARBA00023125"/>
    </source>
</evidence>
<dbReference type="PRINTS" id="PR00035">
    <property type="entry name" value="HTHGNTR"/>
</dbReference>
<dbReference type="CDD" id="cd07377">
    <property type="entry name" value="WHTH_GntR"/>
    <property type="match status" value="1"/>
</dbReference>
<dbReference type="PROSITE" id="PS50949">
    <property type="entry name" value="HTH_GNTR"/>
    <property type="match status" value="1"/>
</dbReference>
<dbReference type="InterPro" id="IPR050679">
    <property type="entry name" value="Bact_HTH_transcr_reg"/>
</dbReference>
<reference evidence="5" key="1">
    <citation type="journal article" date="2014" name="Int. J. Syst. Evol. Microbiol.">
        <title>Complete genome sequence of Corynebacterium casei LMG S-19264T (=DSM 44701T), isolated from a smear-ripened cheese.</title>
        <authorList>
            <consortium name="US DOE Joint Genome Institute (JGI-PGF)"/>
            <person name="Walter F."/>
            <person name="Albersmeier A."/>
            <person name="Kalinowski J."/>
            <person name="Ruckert C."/>
        </authorList>
    </citation>
    <scope>NUCLEOTIDE SEQUENCE</scope>
    <source>
        <strain evidence="5">JCM 4059</strain>
    </source>
</reference>
<accession>A0A919B9X3</accession>
<dbReference type="InterPro" id="IPR036390">
    <property type="entry name" value="WH_DNA-bd_sf"/>
</dbReference>
<evidence type="ECO:0000256" key="3">
    <source>
        <dbReference type="ARBA" id="ARBA00023163"/>
    </source>
</evidence>
<name>A0A919B9X3_9ACTN</name>
<dbReference type="SUPFAM" id="SSF64288">
    <property type="entry name" value="Chorismate lyase-like"/>
    <property type="match status" value="1"/>
</dbReference>
<dbReference type="GO" id="GO:0003700">
    <property type="term" value="F:DNA-binding transcription factor activity"/>
    <property type="evidence" value="ECO:0007669"/>
    <property type="project" value="InterPro"/>
</dbReference>
<proteinExistence type="predicted"/>
<dbReference type="InterPro" id="IPR036388">
    <property type="entry name" value="WH-like_DNA-bd_sf"/>
</dbReference>
<dbReference type="InterPro" id="IPR011663">
    <property type="entry name" value="UTRA"/>
</dbReference>
<dbReference type="Gene3D" id="3.40.1410.10">
    <property type="entry name" value="Chorismate lyase-like"/>
    <property type="match status" value="1"/>
</dbReference>
<dbReference type="Gene3D" id="1.10.10.10">
    <property type="entry name" value="Winged helix-like DNA-binding domain superfamily/Winged helix DNA-binding domain"/>
    <property type="match status" value="1"/>
</dbReference>
<keyword evidence="3" id="KW-0804">Transcription</keyword>
<evidence type="ECO:0000313" key="6">
    <source>
        <dbReference type="Proteomes" id="UP000638313"/>
    </source>
</evidence>
<evidence type="ECO:0000259" key="4">
    <source>
        <dbReference type="PROSITE" id="PS50949"/>
    </source>
</evidence>
<feature type="domain" description="HTH gntR-type" evidence="4">
    <location>
        <begin position="10"/>
        <end position="78"/>
    </location>
</feature>
<gene>
    <name evidence="5" type="ORF">GCM10010218_64040</name>
</gene>
<dbReference type="Pfam" id="PF07702">
    <property type="entry name" value="UTRA"/>
    <property type="match status" value="1"/>
</dbReference>
<dbReference type="Pfam" id="PF00392">
    <property type="entry name" value="GntR"/>
    <property type="match status" value="1"/>
</dbReference>